<dbReference type="InterPro" id="IPR000847">
    <property type="entry name" value="LysR_HTH_N"/>
</dbReference>
<dbReference type="PANTHER" id="PTHR30537:SF5">
    <property type="entry name" value="HTH-TYPE TRANSCRIPTIONAL ACTIVATOR TTDR-RELATED"/>
    <property type="match status" value="1"/>
</dbReference>
<keyword evidence="2" id="KW-0805">Transcription regulation</keyword>
<dbReference type="Proteomes" id="UP000321562">
    <property type="component" value="Unassembled WGS sequence"/>
</dbReference>
<dbReference type="SUPFAM" id="SSF46785">
    <property type="entry name" value="Winged helix' DNA-binding domain"/>
    <property type="match status" value="1"/>
</dbReference>
<dbReference type="SUPFAM" id="SSF53850">
    <property type="entry name" value="Periplasmic binding protein-like II"/>
    <property type="match status" value="1"/>
</dbReference>
<evidence type="ECO:0000256" key="4">
    <source>
        <dbReference type="ARBA" id="ARBA00023163"/>
    </source>
</evidence>
<dbReference type="InterPro" id="IPR036390">
    <property type="entry name" value="WH_DNA-bd_sf"/>
</dbReference>
<dbReference type="FunFam" id="1.10.10.10:FF:000001">
    <property type="entry name" value="LysR family transcriptional regulator"/>
    <property type="match status" value="1"/>
</dbReference>
<comment type="similarity">
    <text evidence="1">Belongs to the LysR transcriptional regulatory family.</text>
</comment>
<dbReference type="Pfam" id="PF03466">
    <property type="entry name" value="LysR_substrate"/>
    <property type="match status" value="1"/>
</dbReference>
<accession>A0A5C6S9K6</accession>
<evidence type="ECO:0000256" key="3">
    <source>
        <dbReference type="ARBA" id="ARBA00023125"/>
    </source>
</evidence>
<dbReference type="InterPro" id="IPR005119">
    <property type="entry name" value="LysR_subst-bd"/>
</dbReference>
<feature type="domain" description="HTH lysR-type" evidence="5">
    <location>
        <begin position="23"/>
        <end position="74"/>
    </location>
</feature>
<dbReference type="InterPro" id="IPR058163">
    <property type="entry name" value="LysR-type_TF_proteobact-type"/>
</dbReference>
<dbReference type="InterPro" id="IPR036388">
    <property type="entry name" value="WH-like_DNA-bd_sf"/>
</dbReference>
<dbReference type="GO" id="GO:0003677">
    <property type="term" value="F:DNA binding"/>
    <property type="evidence" value="ECO:0007669"/>
    <property type="project" value="UniProtKB-KW"/>
</dbReference>
<comment type="caution">
    <text evidence="6">The sequence shown here is derived from an EMBL/GenBank/DDBJ whole genome shotgun (WGS) entry which is preliminary data.</text>
</comment>
<evidence type="ECO:0000313" key="7">
    <source>
        <dbReference type="Proteomes" id="UP000321562"/>
    </source>
</evidence>
<dbReference type="PROSITE" id="PS50931">
    <property type="entry name" value="HTH_LYSR"/>
    <property type="match status" value="1"/>
</dbReference>
<evidence type="ECO:0000259" key="5">
    <source>
        <dbReference type="PROSITE" id="PS50931"/>
    </source>
</evidence>
<dbReference type="AlphaFoldDB" id="A0A5C6S9K6"/>
<dbReference type="GO" id="GO:0003700">
    <property type="term" value="F:DNA-binding transcription factor activity"/>
    <property type="evidence" value="ECO:0007669"/>
    <property type="project" value="InterPro"/>
</dbReference>
<dbReference type="OrthoDB" id="9813056at2"/>
<reference evidence="6 7" key="1">
    <citation type="submission" date="2019-08" db="EMBL/GenBank/DDBJ databases">
        <authorList>
            <person name="Ye J."/>
        </authorList>
    </citation>
    <scope>NUCLEOTIDE SEQUENCE [LARGE SCALE GENOMIC DNA]</scope>
    <source>
        <strain evidence="6 7">TK008</strain>
    </source>
</reference>
<evidence type="ECO:0000256" key="1">
    <source>
        <dbReference type="ARBA" id="ARBA00009437"/>
    </source>
</evidence>
<dbReference type="Gene3D" id="3.40.190.290">
    <property type="match status" value="1"/>
</dbReference>
<evidence type="ECO:0000313" key="6">
    <source>
        <dbReference type="EMBL" id="TXB71217.1"/>
    </source>
</evidence>
<dbReference type="PANTHER" id="PTHR30537">
    <property type="entry name" value="HTH-TYPE TRANSCRIPTIONAL REGULATOR"/>
    <property type="match status" value="1"/>
</dbReference>
<dbReference type="EMBL" id="VOPL01000001">
    <property type="protein sequence ID" value="TXB71217.1"/>
    <property type="molecule type" value="Genomic_DNA"/>
</dbReference>
<keyword evidence="7" id="KW-1185">Reference proteome</keyword>
<dbReference type="CDD" id="cd08422">
    <property type="entry name" value="PBP2_CrgA_like"/>
    <property type="match status" value="1"/>
</dbReference>
<keyword evidence="3" id="KW-0238">DNA-binding</keyword>
<evidence type="ECO:0000256" key="2">
    <source>
        <dbReference type="ARBA" id="ARBA00023015"/>
    </source>
</evidence>
<sequence length="313" mass="33765">MGINREILSPFRGIIMDLTDPTRAFLAVVETGSFTAAAQRLGISNKQAGKLVARLEARIGHDLLYRNTRAVSLTEAGETYLPLARKVLAALEEADAAFDHPAGGLSGRLRITCGTTLGELCVADAVRDFLAEHPGMRIELHLSDELTDLAAGGFDLAIRIGIPRDSTLRMQRIGDTRIRVAASPDYLARHGIPDHPSDLSAHHAILDLNSKLPDRWEFNENGQPIVIAMQGVLAVNSAAVTTRQAVVGHGLVRAPDIFLTRHLADGSLVSVLDDYAPDARPITVLSPATAFRQNKIAAFAKVLRRHLNASSES</sequence>
<gene>
    <name evidence="6" type="ORF">FQV27_05075</name>
</gene>
<proteinExistence type="inferred from homology"/>
<organism evidence="6 7">
    <name type="scientific">Paracoccus aurantiacus</name>
    <dbReference type="NCBI Taxonomy" id="2599412"/>
    <lineage>
        <taxon>Bacteria</taxon>
        <taxon>Pseudomonadati</taxon>
        <taxon>Pseudomonadota</taxon>
        <taxon>Alphaproteobacteria</taxon>
        <taxon>Rhodobacterales</taxon>
        <taxon>Paracoccaceae</taxon>
        <taxon>Paracoccus</taxon>
    </lineage>
</organism>
<keyword evidence="4" id="KW-0804">Transcription</keyword>
<dbReference type="Pfam" id="PF00126">
    <property type="entry name" value="HTH_1"/>
    <property type="match status" value="1"/>
</dbReference>
<dbReference type="Gene3D" id="1.10.10.10">
    <property type="entry name" value="Winged helix-like DNA-binding domain superfamily/Winged helix DNA-binding domain"/>
    <property type="match status" value="1"/>
</dbReference>
<name>A0A5C6S9K6_9RHOB</name>
<protein>
    <submittedName>
        <fullName evidence="6">LysR family transcriptional regulator</fullName>
    </submittedName>
</protein>